<dbReference type="PANTHER" id="PTHR46451">
    <property type="entry name" value="RAS-RESPONSIVE ELEMENT-BINDING PROTEIN 1"/>
    <property type="match status" value="1"/>
</dbReference>
<feature type="domain" description="C2H2-type" evidence="3">
    <location>
        <begin position="548"/>
        <end position="576"/>
    </location>
</feature>
<proteinExistence type="predicted"/>
<dbReference type="EMBL" id="QCYY01001247">
    <property type="protein sequence ID" value="ROT79423.1"/>
    <property type="molecule type" value="Genomic_DNA"/>
</dbReference>
<dbReference type="SUPFAM" id="SSF57667">
    <property type="entry name" value="beta-beta-alpha zinc fingers"/>
    <property type="match status" value="3"/>
</dbReference>
<dbReference type="GO" id="GO:0005634">
    <property type="term" value="C:nucleus"/>
    <property type="evidence" value="ECO:0007669"/>
    <property type="project" value="TreeGrafter"/>
</dbReference>
<dbReference type="GO" id="GO:0001228">
    <property type="term" value="F:DNA-binding transcription activator activity, RNA polymerase II-specific"/>
    <property type="evidence" value="ECO:0007669"/>
    <property type="project" value="TreeGrafter"/>
</dbReference>
<accession>A0A3R7MD46</accession>
<evidence type="ECO:0000256" key="1">
    <source>
        <dbReference type="PROSITE-ProRule" id="PRU00042"/>
    </source>
</evidence>
<organism evidence="4 5">
    <name type="scientific">Penaeus vannamei</name>
    <name type="common">Whiteleg shrimp</name>
    <name type="synonym">Litopenaeus vannamei</name>
    <dbReference type="NCBI Taxonomy" id="6689"/>
    <lineage>
        <taxon>Eukaryota</taxon>
        <taxon>Metazoa</taxon>
        <taxon>Ecdysozoa</taxon>
        <taxon>Arthropoda</taxon>
        <taxon>Crustacea</taxon>
        <taxon>Multicrustacea</taxon>
        <taxon>Malacostraca</taxon>
        <taxon>Eumalacostraca</taxon>
        <taxon>Eucarida</taxon>
        <taxon>Decapoda</taxon>
        <taxon>Dendrobranchiata</taxon>
        <taxon>Penaeoidea</taxon>
        <taxon>Penaeidae</taxon>
        <taxon>Penaeus</taxon>
    </lineage>
</organism>
<reference evidence="4 5" key="2">
    <citation type="submission" date="2019-01" db="EMBL/GenBank/DDBJ databases">
        <title>The decoding of complex shrimp genome reveals the adaptation for benthos swimmer, frequently molting mechanism and breeding impact on genome.</title>
        <authorList>
            <person name="Sun Y."/>
            <person name="Gao Y."/>
            <person name="Yu Y."/>
        </authorList>
    </citation>
    <scope>NUCLEOTIDE SEQUENCE [LARGE SCALE GENOMIC DNA]</scope>
    <source>
        <tissue evidence="4">Muscle</tissue>
    </source>
</reference>
<dbReference type="Proteomes" id="UP000283509">
    <property type="component" value="Unassembled WGS sequence"/>
</dbReference>
<dbReference type="Gene3D" id="3.30.160.60">
    <property type="entry name" value="Classic Zinc Finger"/>
    <property type="match status" value="4"/>
</dbReference>
<reference evidence="4 5" key="1">
    <citation type="submission" date="2018-04" db="EMBL/GenBank/DDBJ databases">
        <authorList>
            <person name="Zhang X."/>
            <person name="Yuan J."/>
            <person name="Li F."/>
            <person name="Xiang J."/>
        </authorList>
    </citation>
    <scope>NUCLEOTIDE SEQUENCE [LARGE SCALE GENOMIC DNA]</scope>
    <source>
        <tissue evidence="4">Muscle</tissue>
    </source>
</reference>
<keyword evidence="1" id="KW-0862">Zinc</keyword>
<dbReference type="GO" id="GO:0008270">
    <property type="term" value="F:zinc ion binding"/>
    <property type="evidence" value="ECO:0007669"/>
    <property type="project" value="UniProtKB-KW"/>
</dbReference>
<gene>
    <name evidence="4" type="ORF">C7M84_001850</name>
</gene>
<evidence type="ECO:0000256" key="2">
    <source>
        <dbReference type="SAM" id="MobiDB-lite"/>
    </source>
</evidence>
<dbReference type="PROSITE" id="PS00028">
    <property type="entry name" value="ZINC_FINGER_C2H2_1"/>
    <property type="match status" value="2"/>
</dbReference>
<dbReference type="PANTHER" id="PTHR46451:SF1">
    <property type="entry name" value="RAS-RESPONSIVE ELEMENT-BINDING PROTEIN 1"/>
    <property type="match status" value="1"/>
</dbReference>
<comment type="caution">
    <text evidence="4">The sequence shown here is derived from an EMBL/GenBank/DDBJ whole genome shotgun (WGS) entry which is preliminary data.</text>
</comment>
<evidence type="ECO:0000313" key="4">
    <source>
        <dbReference type="EMBL" id="ROT79423.1"/>
    </source>
</evidence>
<dbReference type="InterPro" id="IPR036236">
    <property type="entry name" value="Znf_C2H2_sf"/>
</dbReference>
<evidence type="ECO:0000313" key="5">
    <source>
        <dbReference type="Proteomes" id="UP000283509"/>
    </source>
</evidence>
<name>A0A3R7MD46_PENVA</name>
<dbReference type="AlphaFoldDB" id="A0A3R7MD46"/>
<feature type="region of interest" description="Disordered" evidence="2">
    <location>
        <begin position="288"/>
        <end position="320"/>
    </location>
</feature>
<dbReference type="InterPro" id="IPR013087">
    <property type="entry name" value="Znf_C2H2_type"/>
</dbReference>
<keyword evidence="1" id="KW-0479">Metal-binding</keyword>
<sequence>MTWLRDRRGRSASLLRNRGDAPRPSYGVRRASATQILALATTSSAPFSRRDGLGLLCSVDTACGSEGEGEAGLTGNFSCPVCEEVLPAQHEFTQHIRKHNHVIETDNGTKVYCCGICKKQLSSNSSLDRHMLAVRLNASEVEEEELTCPACGVEQPSQHALEQHVENIHPEYQVACTTCQWASKNYRALHLHNSMVHHTSTASPPQVDLTLTDFSSPKFPLIAKEICERTACTSSPGRGWGAQVPVVPYHIPLRRVVAHAHARARRRLHGVRLLPQVPPVRPQLLQRGRAVAPPPAPPVRGAAAGQGGLPQGAGPPQAAGGRVRLRHLHGSLHLRQRTGAAPEHAAPRPALARAGRLREGVPEHPSAGRIAATTTTTASSVAPLLSTAPGLSHDEQFARGYREMKLNGQYPCKLCKEVFANAQAEVHNLVHMVAPPYRCNLCSFFSNDKNTLKEHMKSHKGDTPYECNLCNLAFTHQGQLRAPHQEHPRAPVADEVKGCMTYVPQEEGASTDRSLDTVCHICHIDCKARSVLRDHIRSSHPEGMTKPFSCKLCGGAFSSENDVMRHVIQQHSEAATGPTLDSLVVSQAARDDHQDHHDLTPVESLLSFSKLPLTAMPLTTSHQPPPPALPLPFSHNAGIPTPLVPGRTLTPSVTPTLTPCPACSPLATRTRLWISA</sequence>
<dbReference type="GO" id="GO:0000978">
    <property type="term" value="F:RNA polymerase II cis-regulatory region sequence-specific DNA binding"/>
    <property type="evidence" value="ECO:0007669"/>
    <property type="project" value="TreeGrafter"/>
</dbReference>
<dbReference type="InterPro" id="IPR052795">
    <property type="entry name" value="RREB1"/>
</dbReference>
<feature type="domain" description="C2H2-type" evidence="3">
    <location>
        <begin position="437"/>
        <end position="464"/>
    </location>
</feature>
<protein>
    <submittedName>
        <fullName evidence="4">Putative ras-responsive element-binding protein 1</fullName>
    </submittedName>
</protein>
<keyword evidence="1" id="KW-0863">Zinc-finger</keyword>
<keyword evidence="5" id="KW-1185">Reference proteome</keyword>
<dbReference type="Pfam" id="PF12874">
    <property type="entry name" value="zf-met"/>
    <property type="match status" value="1"/>
</dbReference>
<dbReference type="SMART" id="SM00355">
    <property type="entry name" value="ZnF_C2H2"/>
    <property type="match status" value="9"/>
</dbReference>
<dbReference type="PROSITE" id="PS50157">
    <property type="entry name" value="ZINC_FINGER_C2H2_2"/>
    <property type="match status" value="2"/>
</dbReference>
<dbReference type="OrthoDB" id="6077919at2759"/>
<evidence type="ECO:0000259" key="3">
    <source>
        <dbReference type="PROSITE" id="PS50157"/>
    </source>
</evidence>